<dbReference type="Proteomes" id="UP000233535">
    <property type="component" value="Unassembled WGS sequence"/>
</dbReference>
<gene>
    <name evidence="2" type="ORF">BZG02_04900</name>
</gene>
<dbReference type="RefSeq" id="WP_101260276.1">
    <property type="nucleotide sequence ID" value="NZ_MVDD01000002.1"/>
</dbReference>
<keyword evidence="1" id="KW-0732">Signal</keyword>
<reference evidence="2 3" key="1">
    <citation type="journal article" date="2017" name="Front. Microbiol.">
        <title>Labilibaculum manganireducens gen. nov., sp. nov. and Labilibaculum filiforme sp. nov., Novel Bacteroidetes Isolated from Subsurface Sediments of the Baltic Sea.</title>
        <authorList>
            <person name="Vandieken V."/>
            <person name="Marshall I.P."/>
            <person name="Niemann H."/>
            <person name="Engelen B."/>
            <person name="Cypionka H."/>
        </authorList>
    </citation>
    <scope>NUCLEOTIDE SEQUENCE [LARGE SCALE GENOMIC DNA]</scope>
    <source>
        <strain evidence="2 3">59.16B</strain>
    </source>
</reference>
<dbReference type="EMBL" id="MVDD01000002">
    <property type="protein sequence ID" value="PKQ65168.1"/>
    <property type="molecule type" value="Genomic_DNA"/>
</dbReference>
<keyword evidence="3" id="KW-1185">Reference proteome</keyword>
<feature type="chain" id="PRO_5014839829" description="Dockerin domain-containing protein" evidence="1">
    <location>
        <begin position="23"/>
        <end position="286"/>
    </location>
</feature>
<organism evidence="2 3">
    <name type="scientific">Labilibaculum filiforme</name>
    <dbReference type="NCBI Taxonomy" id="1940526"/>
    <lineage>
        <taxon>Bacteria</taxon>
        <taxon>Pseudomonadati</taxon>
        <taxon>Bacteroidota</taxon>
        <taxon>Bacteroidia</taxon>
        <taxon>Marinilabiliales</taxon>
        <taxon>Marinifilaceae</taxon>
        <taxon>Labilibaculum</taxon>
    </lineage>
</organism>
<name>A0A2N3I4D1_9BACT</name>
<evidence type="ECO:0008006" key="4">
    <source>
        <dbReference type="Google" id="ProtNLM"/>
    </source>
</evidence>
<feature type="signal peptide" evidence="1">
    <location>
        <begin position="1"/>
        <end position="22"/>
    </location>
</feature>
<evidence type="ECO:0000313" key="3">
    <source>
        <dbReference type="Proteomes" id="UP000233535"/>
    </source>
</evidence>
<evidence type="ECO:0000256" key="1">
    <source>
        <dbReference type="SAM" id="SignalP"/>
    </source>
</evidence>
<sequence length="286" mass="29816">MKRLLKITMVLAISLIAFGTYAQDATHNVFSKHTFKVNLTDPSGDHAGNTYTWAVLNSAGTAEAPAGTYSFITGPSAVDLNEVEIQWLASGDYLVQVTEQNTGGACTTLRQISIRVDGGDIDLLVEACDVAGTPLVDYTATTPDLTVLSTCNDKSGEIITRGSDDFGGSVRYFKVSMTAGGVAWTEGTWKFDYVATAGTVTSTDATVAGTNVAVALGTSSIILKVDVPNTPGPVASESINLNLTASAVSINTHTGDVNENGTVDNNKAKDAIVILPSPKTSDISID</sequence>
<dbReference type="AlphaFoldDB" id="A0A2N3I4D1"/>
<protein>
    <recommendedName>
        <fullName evidence="4">Dockerin domain-containing protein</fullName>
    </recommendedName>
</protein>
<comment type="caution">
    <text evidence="2">The sequence shown here is derived from an EMBL/GenBank/DDBJ whole genome shotgun (WGS) entry which is preliminary data.</text>
</comment>
<accession>A0A2N3I4D1</accession>
<dbReference type="OrthoDB" id="1118504at2"/>
<evidence type="ECO:0000313" key="2">
    <source>
        <dbReference type="EMBL" id="PKQ65168.1"/>
    </source>
</evidence>
<proteinExistence type="predicted"/>